<evidence type="ECO:0000256" key="3">
    <source>
        <dbReference type="ARBA" id="ARBA00022723"/>
    </source>
</evidence>
<dbReference type="AlphaFoldDB" id="A0A3B1CBZ0"/>
<dbReference type="GO" id="GO:0031419">
    <property type="term" value="F:cobalamin binding"/>
    <property type="evidence" value="ECO:0007669"/>
    <property type="project" value="InterPro"/>
</dbReference>
<dbReference type="Pfam" id="PF02310">
    <property type="entry name" value="B12-binding"/>
    <property type="match status" value="1"/>
</dbReference>
<evidence type="ECO:0000313" key="7">
    <source>
        <dbReference type="EMBL" id="VAX21524.1"/>
    </source>
</evidence>
<dbReference type="EMBL" id="UOGA01000202">
    <property type="protein sequence ID" value="VAX21524.1"/>
    <property type="molecule type" value="Genomic_DNA"/>
</dbReference>
<keyword evidence="2" id="KW-0949">S-adenosyl-L-methionine</keyword>
<dbReference type="SMART" id="SM00729">
    <property type="entry name" value="Elp3"/>
    <property type="match status" value="1"/>
</dbReference>
<evidence type="ECO:0000256" key="1">
    <source>
        <dbReference type="ARBA" id="ARBA00001966"/>
    </source>
</evidence>
<dbReference type="InterPro" id="IPR034466">
    <property type="entry name" value="Methyltransferase_Class_B"/>
</dbReference>
<proteinExistence type="predicted"/>
<organism evidence="7">
    <name type="scientific">hydrothermal vent metagenome</name>
    <dbReference type="NCBI Taxonomy" id="652676"/>
    <lineage>
        <taxon>unclassified sequences</taxon>
        <taxon>metagenomes</taxon>
        <taxon>ecological metagenomes</taxon>
    </lineage>
</organism>
<keyword evidence="5" id="KW-0411">Iron-sulfur</keyword>
<dbReference type="GO" id="GO:0051539">
    <property type="term" value="F:4 iron, 4 sulfur cluster binding"/>
    <property type="evidence" value="ECO:0007669"/>
    <property type="project" value="UniProtKB-KW"/>
</dbReference>
<dbReference type="GO" id="GO:0005829">
    <property type="term" value="C:cytosol"/>
    <property type="evidence" value="ECO:0007669"/>
    <property type="project" value="TreeGrafter"/>
</dbReference>
<reference evidence="7" key="1">
    <citation type="submission" date="2018-06" db="EMBL/GenBank/DDBJ databases">
        <authorList>
            <person name="Zhirakovskaya E."/>
        </authorList>
    </citation>
    <scope>NUCLEOTIDE SEQUENCE</scope>
</reference>
<dbReference type="GO" id="GO:0046872">
    <property type="term" value="F:metal ion binding"/>
    <property type="evidence" value="ECO:0007669"/>
    <property type="project" value="UniProtKB-KW"/>
</dbReference>
<dbReference type="PANTHER" id="PTHR43409:SF16">
    <property type="entry name" value="SLR0320 PROTEIN"/>
    <property type="match status" value="1"/>
</dbReference>
<dbReference type="SFLD" id="SFLDS00029">
    <property type="entry name" value="Radical_SAM"/>
    <property type="match status" value="1"/>
</dbReference>
<dbReference type="Gene3D" id="3.80.30.20">
    <property type="entry name" value="tm_1862 like domain"/>
    <property type="match status" value="1"/>
</dbReference>
<evidence type="ECO:0000259" key="6">
    <source>
        <dbReference type="PROSITE" id="PS51918"/>
    </source>
</evidence>
<keyword evidence="3" id="KW-0479">Metal-binding</keyword>
<dbReference type="SFLD" id="SFLDG01123">
    <property type="entry name" value="methyltransferase_(Class_B)"/>
    <property type="match status" value="1"/>
</dbReference>
<protein>
    <recommendedName>
        <fullName evidence="6">Radical SAM core domain-containing protein</fullName>
    </recommendedName>
</protein>
<dbReference type="PANTHER" id="PTHR43409">
    <property type="entry name" value="ANAEROBIC MAGNESIUM-PROTOPORPHYRIN IX MONOMETHYL ESTER CYCLASE-RELATED"/>
    <property type="match status" value="1"/>
</dbReference>
<name>A0A3B1CBZ0_9ZZZZ</name>
<dbReference type="PROSITE" id="PS51918">
    <property type="entry name" value="RADICAL_SAM"/>
    <property type="match status" value="1"/>
</dbReference>
<feature type="domain" description="Radical SAM core" evidence="6">
    <location>
        <begin position="187"/>
        <end position="422"/>
    </location>
</feature>
<dbReference type="Gene3D" id="3.40.50.280">
    <property type="entry name" value="Cobalamin-binding domain"/>
    <property type="match status" value="1"/>
</dbReference>
<dbReference type="Pfam" id="PF04055">
    <property type="entry name" value="Radical_SAM"/>
    <property type="match status" value="1"/>
</dbReference>
<gene>
    <name evidence="7" type="ORF">MNBD_NITROSPINAE04-584</name>
</gene>
<dbReference type="InterPro" id="IPR051198">
    <property type="entry name" value="BchE-like"/>
</dbReference>
<evidence type="ECO:0000256" key="5">
    <source>
        <dbReference type="ARBA" id="ARBA00023014"/>
    </source>
</evidence>
<dbReference type="SUPFAM" id="SSF102114">
    <property type="entry name" value="Radical SAM enzymes"/>
    <property type="match status" value="1"/>
</dbReference>
<dbReference type="GO" id="GO:0003824">
    <property type="term" value="F:catalytic activity"/>
    <property type="evidence" value="ECO:0007669"/>
    <property type="project" value="InterPro"/>
</dbReference>
<dbReference type="InterPro" id="IPR058240">
    <property type="entry name" value="rSAM_sf"/>
</dbReference>
<dbReference type="CDD" id="cd02065">
    <property type="entry name" value="B12-binding_like"/>
    <property type="match status" value="1"/>
</dbReference>
<dbReference type="CDD" id="cd01335">
    <property type="entry name" value="Radical_SAM"/>
    <property type="match status" value="1"/>
</dbReference>
<dbReference type="InterPro" id="IPR023404">
    <property type="entry name" value="rSAM_horseshoe"/>
</dbReference>
<sequence length="589" mass="66975">MKIVTANCVGIDSDGWFIIPYPSRWTTSAKDYSDAFTYYPKDLGYLTSLLKQNTNHKVKLVDACLDRQNKEEYAERIIKEKPDWLVMESSTRTFNEDIWVAQKVKKEIGTKIMMTGQHPSAFADETSKHCDVVIKGEYLAPALHFFNHGGNGAGSGVIDFDKAHLMDVSQLPFPEDDDVSRYDYALKADPICRYREIQLYTSRGCPYGCVFCVASHTYYGGPDWRPRPVNSIIDEMRFLYEKYPQLEGMFFDDEIHNASIKRIKQLSKAIVKAGFDDRRYNAMCAYHTFDRESLELMKRAGYYLVRVGIETASDKVAEGLNLRGKYRPAKLEKFLNDAKQIGMEVYGTFTVGGPESSRAEDRKTIRLMEGLIEDNYLSDCQISICTPQPGAPFYEWAVKRGALSEKTWSEFDGGVSSVLSLPGYSGESIEEIRREALTAYDRARSVRDKQLFQNNWNEQSDRIGPAPEKLLIFRSSRDWHLRMLLEAVGAKWPGADIAMLCHEKFIASYKDTFPRLKYIPYSNEGFLNVERLGESSLAAMKKFDPDTALIPSNVYHCRGYGNVALIAEKLKVESSFFVNSLGLIRPASS</sequence>
<dbReference type="InterPro" id="IPR006158">
    <property type="entry name" value="Cobalamin-bd"/>
</dbReference>
<evidence type="ECO:0000256" key="4">
    <source>
        <dbReference type="ARBA" id="ARBA00023004"/>
    </source>
</evidence>
<dbReference type="SFLD" id="SFLDG01082">
    <property type="entry name" value="B12-binding_domain_containing"/>
    <property type="match status" value="1"/>
</dbReference>
<keyword evidence="4" id="KW-0408">Iron</keyword>
<comment type="cofactor">
    <cofactor evidence="1">
        <name>[4Fe-4S] cluster</name>
        <dbReference type="ChEBI" id="CHEBI:49883"/>
    </cofactor>
</comment>
<accession>A0A3B1CBZ0</accession>
<dbReference type="InterPro" id="IPR007197">
    <property type="entry name" value="rSAM"/>
</dbReference>
<evidence type="ECO:0000256" key="2">
    <source>
        <dbReference type="ARBA" id="ARBA00022691"/>
    </source>
</evidence>
<dbReference type="InterPro" id="IPR006638">
    <property type="entry name" value="Elp3/MiaA/NifB-like_rSAM"/>
</dbReference>